<dbReference type="Pfam" id="PF14622">
    <property type="entry name" value="Ribonucleas_3_3"/>
    <property type="match status" value="1"/>
</dbReference>
<keyword evidence="7 9" id="KW-0378">Hydrolase</keyword>
<keyword evidence="13" id="KW-1185">Reference proteome</keyword>
<dbReference type="Gene3D" id="1.10.1520.10">
    <property type="entry name" value="Ribonuclease III domain"/>
    <property type="match status" value="1"/>
</dbReference>
<keyword evidence="9" id="KW-0460">Magnesium</keyword>
<dbReference type="PANTHER" id="PTHR11207:SF0">
    <property type="entry name" value="RIBONUCLEASE 3"/>
    <property type="match status" value="1"/>
</dbReference>
<evidence type="ECO:0000256" key="3">
    <source>
        <dbReference type="ARBA" id="ARBA00022552"/>
    </source>
</evidence>
<dbReference type="InterPro" id="IPR011907">
    <property type="entry name" value="RNase_III"/>
</dbReference>
<evidence type="ECO:0000259" key="10">
    <source>
        <dbReference type="PROSITE" id="PS50137"/>
    </source>
</evidence>
<dbReference type="SUPFAM" id="SSF54768">
    <property type="entry name" value="dsRNA-binding domain-like"/>
    <property type="match status" value="1"/>
</dbReference>
<evidence type="ECO:0000256" key="8">
    <source>
        <dbReference type="ARBA" id="ARBA00022884"/>
    </source>
</evidence>
<keyword evidence="8 9" id="KW-0694">RNA-binding</keyword>
<feature type="binding site" evidence="9">
    <location>
        <position position="118"/>
    </location>
    <ligand>
        <name>Mg(2+)</name>
        <dbReference type="ChEBI" id="CHEBI:18420"/>
    </ligand>
</feature>
<comment type="cofactor">
    <cofactor evidence="9">
        <name>Mg(2+)</name>
        <dbReference type="ChEBI" id="CHEBI:18420"/>
    </cofactor>
</comment>
<keyword evidence="5 9" id="KW-0540">Nuclease</keyword>
<dbReference type="SMART" id="SM00535">
    <property type="entry name" value="RIBOc"/>
    <property type="match status" value="1"/>
</dbReference>
<dbReference type="RefSeq" id="WP_256618901.1">
    <property type="nucleotide sequence ID" value="NZ_JANIBC010000003.1"/>
</dbReference>
<dbReference type="CDD" id="cd00593">
    <property type="entry name" value="RIBOc"/>
    <property type="match status" value="1"/>
</dbReference>
<dbReference type="SMART" id="SM00358">
    <property type="entry name" value="DSRM"/>
    <property type="match status" value="1"/>
</dbReference>
<evidence type="ECO:0000313" key="12">
    <source>
        <dbReference type="EMBL" id="MCQ8185041.1"/>
    </source>
</evidence>
<evidence type="ECO:0000256" key="6">
    <source>
        <dbReference type="ARBA" id="ARBA00022759"/>
    </source>
</evidence>
<keyword evidence="4 9" id="KW-0507">mRNA processing</keyword>
<dbReference type="CDD" id="cd10845">
    <property type="entry name" value="DSRM_RNAse_III_family"/>
    <property type="match status" value="1"/>
</dbReference>
<feature type="active site" evidence="9">
    <location>
        <position position="49"/>
    </location>
</feature>
<feature type="binding site" evidence="9">
    <location>
        <position position="45"/>
    </location>
    <ligand>
        <name>Mg(2+)</name>
        <dbReference type="ChEBI" id="CHEBI:18420"/>
    </ligand>
</feature>
<name>A0A9X2RIJ5_9PROT</name>
<comment type="subcellular location">
    <subcellularLocation>
        <location evidence="9">Cytoplasm</location>
    </subcellularLocation>
</comment>
<dbReference type="FunFam" id="1.10.1520.10:FF:000001">
    <property type="entry name" value="Ribonuclease 3"/>
    <property type="match status" value="1"/>
</dbReference>
<evidence type="ECO:0000259" key="11">
    <source>
        <dbReference type="PROSITE" id="PS50142"/>
    </source>
</evidence>
<feature type="domain" description="RNase III" evidence="11">
    <location>
        <begin position="7"/>
        <end position="132"/>
    </location>
</feature>
<dbReference type="EMBL" id="JANIBC010000003">
    <property type="protein sequence ID" value="MCQ8185041.1"/>
    <property type="molecule type" value="Genomic_DNA"/>
</dbReference>
<comment type="catalytic activity">
    <reaction evidence="1 9">
        <text>Endonucleolytic cleavage to 5'-phosphomonoester.</text>
        <dbReference type="EC" id="3.1.26.3"/>
    </reaction>
</comment>
<organism evidence="12 13">
    <name type="scientific">Parvularcula maris</name>
    <dbReference type="NCBI Taxonomy" id="2965077"/>
    <lineage>
        <taxon>Bacteria</taxon>
        <taxon>Pseudomonadati</taxon>
        <taxon>Pseudomonadota</taxon>
        <taxon>Alphaproteobacteria</taxon>
        <taxon>Parvularculales</taxon>
        <taxon>Parvularculaceae</taxon>
        <taxon>Parvularcula</taxon>
    </lineage>
</organism>
<dbReference type="PROSITE" id="PS50142">
    <property type="entry name" value="RNASE_3_2"/>
    <property type="match status" value="1"/>
</dbReference>
<evidence type="ECO:0000256" key="9">
    <source>
        <dbReference type="HAMAP-Rule" id="MF_00104"/>
    </source>
</evidence>
<dbReference type="PANTHER" id="PTHR11207">
    <property type="entry name" value="RIBONUCLEASE III"/>
    <property type="match status" value="1"/>
</dbReference>
<dbReference type="GO" id="GO:0019843">
    <property type="term" value="F:rRNA binding"/>
    <property type="evidence" value="ECO:0007669"/>
    <property type="project" value="UniProtKB-KW"/>
</dbReference>
<reference evidence="12" key="1">
    <citation type="submission" date="2022-07" db="EMBL/GenBank/DDBJ databases">
        <title>Parvularcula maris sp. nov., an algicidal bacterium isolated from seawater.</title>
        <authorList>
            <person name="Li F."/>
        </authorList>
    </citation>
    <scope>NUCLEOTIDE SEQUENCE</scope>
    <source>
        <strain evidence="12">BGMRC 0090</strain>
    </source>
</reference>
<evidence type="ECO:0000256" key="7">
    <source>
        <dbReference type="ARBA" id="ARBA00022801"/>
    </source>
</evidence>
<dbReference type="GO" id="GO:0003725">
    <property type="term" value="F:double-stranded RNA binding"/>
    <property type="evidence" value="ECO:0007669"/>
    <property type="project" value="TreeGrafter"/>
</dbReference>
<dbReference type="InterPro" id="IPR000999">
    <property type="entry name" value="RNase_III_dom"/>
</dbReference>
<keyword evidence="9" id="KW-0699">rRNA-binding</keyword>
<dbReference type="GO" id="GO:0010468">
    <property type="term" value="P:regulation of gene expression"/>
    <property type="evidence" value="ECO:0007669"/>
    <property type="project" value="TreeGrafter"/>
</dbReference>
<dbReference type="NCBIfam" id="TIGR02191">
    <property type="entry name" value="RNaseIII"/>
    <property type="match status" value="1"/>
</dbReference>
<evidence type="ECO:0000256" key="4">
    <source>
        <dbReference type="ARBA" id="ARBA00022664"/>
    </source>
</evidence>
<keyword evidence="6 9" id="KW-0255">Endonuclease</keyword>
<dbReference type="PROSITE" id="PS00517">
    <property type="entry name" value="RNASE_3_1"/>
    <property type="match status" value="1"/>
</dbReference>
<dbReference type="Proteomes" id="UP001142610">
    <property type="component" value="Unassembled WGS sequence"/>
</dbReference>
<protein>
    <recommendedName>
        <fullName evidence="9">Ribonuclease 3</fullName>
        <ecNumber evidence="9">3.1.26.3</ecNumber>
    </recommendedName>
    <alternativeName>
        <fullName evidence="9">Ribonuclease III</fullName>
        <shortName evidence="9">RNase III</shortName>
    </alternativeName>
</protein>
<dbReference type="AlphaFoldDB" id="A0A9X2RIJ5"/>
<keyword evidence="3 9" id="KW-0698">rRNA processing</keyword>
<sequence length="230" mass="25311">MGASRSFEDVEKACGHSFKNRDLLKRALTHSSVSSENAADLERLEFLGDRVLGLLTAEALWRRYPEMSEGELAPRLNQLVRKETCAEAARFFDLGNALTMSAGEENNGGRDRDAILGDVMEALLGALYVDGGLEKARAAYDLFWGERFDAIAAEHRDAKTELQEWAQSAGHGTPSYADVDRTGPDHAPEFTVEVRVGKLRPEQAKGCSKRDAQTEAALVLLRREGVWSGD</sequence>
<dbReference type="SUPFAM" id="SSF69065">
    <property type="entry name" value="RNase III domain-like"/>
    <property type="match status" value="1"/>
</dbReference>
<feature type="active site" evidence="9">
    <location>
        <position position="121"/>
    </location>
</feature>
<dbReference type="GO" id="GO:0046872">
    <property type="term" value="F:metal ion binding"/>
    <property type="evidence" value="ECO:0007669"/>
    <property type="project" value="UniProtKB-KW"/>
</dbReference>
<dbReference type="PROSITE" id="PS50137">
    <property type="entry name" value="DS_RBD"/>
    <property type="match status" value="1"/>
</dbReference>
<evidence type="ECO:0000256" key="1">
    <source>
        <dbReference type="ARBA" id="ARBA00000109"/>
    </source>
</evidence>
<accession>A0A9X2RIJ5</accession>
<dbReference type="GO" id="GO:0006397">
    <property type="term" value="P:mRNA processing"/>
    <property type="evidence" value="ECO:0007669"/>
    <property type="project" value="UniProtKB-UniRule"/>
</dbReference>
<comment type="function">
    <text evidence="9">Digests double-stranded RNA. Involved in the processing of primary rRNA transcript to yield the immediate precursors to the large and small rRNAs (23S and 16S). Processes some mRNAs, and tRNAs when they are encoded in the rRNA operon. Processes pre-crRNA and tracrRNA of type II CRISPR loci if present in the organism.</text>
</comment>
<dbReference type="EC" id="3.1.26.3" evidence="9"/>
<evidence type="ECO:0000256" key="2">
    <source>
        <dbReference type="ARBA" id="ARBA00010183"/>
    </source>
</evidence>
<gene>
    <name evidence="9 12" type="primary">rnc</name>
    <name evidence="12" type="ORF">NOG11_06515</name>
</gene>
<dbReference type="InterPro" id="IPR014720">
    <property type="entry name" value="dsRBD_dom"/>
</dbReference>
<keyword evidence="9" id="KW-0819">tRNA processing</keyword>
<dbReference type="Pfam" id="PF00035">
    <property type="entry name" value="dsrm"/>
    <property type="match status" value="1"/>
</dbReference>
<dbReference type="GO" id="GO:0006364">
    <property type="term" value="P:rRNA processing"/>
    <property type="evidence" value="ECO:0007669"/>
    <property type="project" value="UniProtKB-UniRule"/>
</dbReference>
<dbReference type="Gene3D" id="3.30.160.20">
    <property type="match status" value="1"/>
</dbReference>
<evidence type="ECO:0000256" key="5">
    <source>
        <dbReference type="ARBA" id="ARBA00022722"/>
    </source>
</evidence>
<comment type="caution">
    <text evidence="12">The sequence shown here is derived from an EMBL/GenBank/DDBJ whole genome shotgun (WGS) entry which is preliminary data.</text>
</comment>
<dbReference type="GO" id="GO:0005737">
    <property type="term" value="C:cytoplasm"/>
    <property type="evidence" value="ECO:0007669"/>
    <property type="project" value="UniProtKB-SubCell"/>
</dbReference>
<keyword evidence="9" id="KW-0479">Metal-binding</keyword>
<comment type="similarity">
    <text evidence="2">Belongs to the ribonuclease III family.</text>
</comment>
<dbReference type="GO" id="GO:0008033">
    <property type="term" value="P:tRNA processing"/>
    <property type="evidence" value="ECO:0007669"/>
    <property type="project" value="UniProtKB-KW"/>
</dbReference>
<feature type="domain" description="DRBM" evidence="10">
    <location>
        <begin position="157"/>
        <end position="226"/>
    </location>
</feature>
<comment type="subunit">
    <text evidence="9">Homodimer.</text>
</comment>
<feature type="binding site" evidence="9">
    <location>
        <position position="121"/>
    </location>
    <ligand>
        <name>Mg(2+)</name>
        <dbReference type="ChEBI" id="CHEBI:18420"/>
    </ligand>
</feature>
<dbReference type="HAMAP" id="MF_00104">
    <property type="entry name" value="RNase_III"/>
    <property type="match status" value="1"/>
</dbReference>
<proteinExistence type="inferred from homology"/>
<keyword evidence="9" id="KW-0963">Cytoplasm</keyword>
<dbReference type="GO" id="GO:0004525">
    <property type="term" value="F:ribonuclease III activity"/>
    <property type="evidence" value="ECO:0007669"/>
    <property type="project" value="UniProtKB-UniRule"/>
</dbReference>
<dbReference type="InterPro" id="IPR036389">
    <property type="entry name" value="RNase_III_sf"/>
</dbReference>
<evidence type="ECO:0000313" key="13">
    <source>
        <dbReference type="Proteomes" id="UP001142610"/>
    </source>
</evidence>